<dbReference type="GO" id="GO:0005524">
    <property type="term" value="F:ATP binding"/>
    <property type="evidence" value="ECO:0007669"/>
    <property type="project" value="UniProtKB-KW"/>
</dbReference>
<accession>X1RX98</accession>
<dbReference type="InterPro" id="IPR002586">
    <property type="entry name" value="CobQ/CobB/MinD/ParA_Nub-bd_dom"/>
</dbReference>
<sequence>MNNQRKKPLIVAIVGKGGVGKTIITTLIAKAISISYNLKLLLIDADPTHPHLSKMVNLLPEKSLEMVRAELIDKTINKKKDIKTLAENIDFEVYSAIKESKDFSLFSIGQPEGPGCFCPSNALLRKVIESISSDFDVVLIDCEAGLEQINRMVIKSVDIILIVSDISLRSIETTKSIRKSAKKFTSYKKLGVIINRVKGDITNILNTLREYDLPLLALIPEDEILTKFDLEGKAIIDVPEDSKSFQKITYNIEKILEI</sequence>
<keyword evidence="1" id="KW-0547">Nucleotide-binding</keyword>
<proteinExistence type="predicted"/>
<comment type="caution">
    <text evidence="4">The sequence shown here is derived from an EMBL/GenBank/DDBJ whole genome shotgun (WGS) entry which is preliminary data.</text>
</comment>
<dbReference type="PIRSF" id="PIRSF005647">
    <property type="entry name" value="CooC"/>
    <property type="match status" value="1"/>
</dbReference>
<dbReference type="PANTHER" id="PTHR43384:SF6">
    <property type="entry name" value="SEPTUM SITE-DETERMINING PROTEIN MIND HOMOLOG, CHLOROPLASTIC"/>
    <property type="match status" value="1"/>
</dbReference>
<organism evidence="4">
    <name type="scientific">marine sediment metagenome</name>
    <dbReference type="NCBI Taxonomy" id="412755"/>
    <lineage>
        <taxon>unclassified sequences</taxon>
        <taxon>metagenomes</taxon>
        <taxon>ecological metagenomes</taxon>
    </lineage>
</organism>
<dbReference type="Pfam" id="PF01656">
    <property type="entry name" value="CbiA"/>
    <property type="match status" value="1"/>
</dbReference>
<evidence type="ECO:0000256" key="1">
    <source>
        <dbReference type="ARBA" id="ARBA00022741"/>
    </source>
</evidence>
<dbReference type="GO" id="GO:0016887">
    <property type="term" value="F:ATP hydrolysis activity"/>
    <property type="evidence" value="ECO:0007669"/>
    <property type="project" value="TreeGrafter"/>
</dbReference>
<evidence type="ECO:0000256" key="2">
    <source>
        <dbReference type="ARBA" id="ARBA00022840"/>
    </source>
</evidence>
<dbReference type="GO" id="GO:0009898">
    <property type="term" value="C:cytoplasmic side of plasma membrane"/>
    <property type="evidence" value="ECO:0007669"/>
    <property type="project" value="TreeGrafter"/>
</dbReference>
<dbReference type="PANTHER" id="PTHR43384">
    <property type="entry name" value="SEPTUM SITE-DETERMINING PROTEIN MIND HOMOLOG, CHLOROPLASTIC-RELATED"/>
    <property type="match status" value="1"/>
</dbReference>
<dbReference type="InterPro" id="IPR014433">
    <property type="entry name" value="CooC"/>
</dbReference>
<reference evidence="4" key="1">
    <citation type="journal article" date="2014" name="Front. Microbiol.">
        <title>High frequency of phylogenetically diverse reductive dehalogenase-homologous genes in deep subseafloor sedimentary metagenomes.</title>
        <authorList>
            <person name="Kawai M."/>
            <person name="Futagami T."/>
            <person name="Toyoda A."/>
            <person name="Takaki Y."/>
            <person name="Nishi S."/>
            <person name="Hori S."/>
            <person name="Arai W."/>
            <person name="Tsubouchi T."/>
            <person name="Morono Y."/>
            <person name="Uchiyama I."/>
            <person name="Ito T."/>
            <person name="Fujiyama A."/>
            <person name="Inagaki F."/>
            <person name="Takami H."/>
        </authorList>
    </citation>
    <scope>NUCLEOTIDE SEQUENCE</scope>
    <source>
        <strain evidence="4">Expedition CK06-06</strain>
    </source>
</reference>
<feature type="domain" description="CobQ/CobB/MinD/ParA nucleotide binding" evidence="3">
    <location>
        <begin position="10"/>
        <end position="233"/>
    </location>
</feature>
<dbReference type="InterPro" id="IPR050625">
    <property type="entry name" value="ParA/MinD_ATPase"/>
</dbReference>
<evidence type="ECO:0000313" key="4">
    <source>
        <dbReference type="EMBL" id="GAI85298.1"/>
    </source>
</evidence>
<dbReference type="InterPro" id="IPR027417">
    <property type="entry name" value="P-loop_NTPase"/>
</dbReference>
<dbReference type="EMBL" id="BARW01008530">
    <property type="protein sequence ID" value="GAI85298.1"/>
    <property type="molecule type" value="Genomic_DNA"/>
</dbReference>
<dbReference type="Gene3D" id="3.40.50.300">
    <property type="entry name" value="P-loop containing nucleotide triphosphate hydrolases"/>
    <property type="match status" value="1"/>
</dbReference>
<keyword evidence="2" id="KW-0067">ATP-binding</keyword>
<dbReference type="GO" id="GO:0051782">
    <property type="term" value="P:negative regulation of cell division"/>
    <property type="evidence" value="ECO:0007669"/>
    <property type="project" value="TreeGrafter"/>
</dbReference>
<dbReference type="SUPFAM" id="SSF52540">
    <property type="entry name" value="P-loop containing nucleoside triphosphate hydrolases"/>
    <property type="match status" value="1"/>
</dbReference>
<name>X1RX98_9ZZZZ</name>
<dbReference type="AlphaFoldDB" id="X1RX98"/>
<evidence type="ECO:0000259" key="3">
    <source>
        <dbReference type="Pfam" id="PF01656"/>
    </source>
</evidence>
<protein>
    <recommendedName>
        <fullName evidence="3">CobQ/CobB/MinD/ParA nucleotide binding domain-containing protein</fullName>
    </recommendedName>
</protein>
<gene>
    <name evidence="4" type="ORF">S12H4_17451</name>
</gene>
<dbReference type="GO" id="GO:0005829">
    <property type="term" value="C:cytosol"/>
    <property type="evidence" value="ECO:0007669"/>
    <property type="project" value="TreeGrafter"/>
</dbReference>